<feature type="transmembrane region" description="Helical" evidence="1">
    <location>
        <begin position="71"/>
        <end position="89"/>
    </location>
</feature>
<protein>
    <recommendedName>
        <fullName evidence="4">DMT family protein</fullName>
    </recommendedName>
</protein>
<gene>
    <name evidence="2" type="ORF">GGR43_004226</name>
</gene>
<dbReference type="InterPro" id="IPR007437">
    <property type="entry name" value="DUF486"/>
</dbReference>
<organism evidence="2 3">
    <name type="scientific">Sphingobium jiangsuense</name>
    <dbReference type="NCBI Taxonomy" id="870476"/>
    <lineage>
        <taxon>Bacteria</taxon>
        <taxon>Pseudomonadati</taxon>
        <taxon>Pseudomonadota</taxon>
        <taxon>Alphaproteobacteria</taxon>
        <taxon>Sphingomonadales</taxon>
        <taxon>Sphingomonadaceae</taxon>
        <taxon>Sphingobium</taxon>
    </lineage>
</organism>
<keyword evidence="1" id="KW-0472">Membrane</keyword>
<name>A0A7W6FS87_9SPHN</name>
<feature type="transmembrane region" description="Helical" evidence="1">
    <location>
        <begin position="95"/>
        <end position="113"/>
    </location>
</feature>
<dbReference type="PIRSF" id="PIRSF021239">
    <property type="entry name" value="UCP021239"/>
    <property type="match status" value="1"/>
</dbReference>
<feature type="transmembrane region" description="Helical" evidence="1">
    <location>
        <begin position="7"/>
        <end position="24"/>
    </location>
</feature>
<feature type="transmembrane region" description="Helical" evidence="1">
    <location>
        <begin position="30"/>
        <end position="51"/>
    </location>
</feature>
<evidence type="ECO:0000313" key="2">
    <source>
        <dbReference type="EMBL" id="MBB3928482.1"/>
    </source>
</evidence>
<sequence length="115" mass="12509">MAGDMPTILLLIASNFFMTIAWYWHLKGGMARPLMTVILISWAIAFVEYCLAVPANRIGYAQGWSGGQLKIAQEVIALAVFGLFMVLVLKEPLGWRHAGAFACLIGAAAFMFAGK</sequence>
<comment type="caution">
    <text evidence="2">The sequence shown here is derived from an EMBL/GenBank/DDBJ whole genome shotgun (WGS) entry which is preliminary data.</text>
</comment>
<evidence type="ECO:0000313" key="3">
    <source>
        <dbReference type="Proteomes" id="UP000571950"/>
    </source>
</evidence>
<dbReference type="EMBL" id="JACIDT010000025">
    <property type="protein sequence ID" value="MBB3928482.1"/>
    <property type="molecule type" value="Genomic_DNA"/>
</dbReference>
<reference evidence="2 3" key="1">
    <citation type="submission" date="2020-08" db="EMBL/GenBank/DDBJ databases">
        <title>Genomic Encyclopedia of Type Strains, Phase IV (KMG-IV): sequencing the most valuable type-strain genomes for metagenomic binning, comparative biology and taxonomic classification.</title>
        <authorList>
            <person name="Goeker M."/>
        </authorList>
    </citation>
    <scope>NUCLEOTIDE SEQUENCE [LARGE SCALE GENOMIC DNA]</scope>
    <source>
        <strain evidence="2 3">DSM 26189</strain>
    </source>
</reference>
<evidence type="ECO:0008006" key="4">
    <source>
        <dbReference type="Google" id="ProtNLM"/>
    </source>
</evidence>
<dbReference type="Proteomes" id="UP000571950">
    <property type="component" value="Unassembled WGS sequence"/>
</dbReference>
<dbReference type="PANTHER" id="PTHR38482:SF1">
    <property type="entry name" value="DMT FAMILY PROTEIN"/>
    <property type="match status" value="1"/>
</dbReference>
<keyword evidence="3" id="KW-1185">Reference proteome</keyword>
<dbReference type="Pfam" id="PF04342">
    <property type="entry name" value="DMT_6"/>
    <property type="match status" value="1"/>
</dbReference>
<proteinExistence type="predicted"/>
<keyword evidence="1" id="KW-0812">Transmembrane</keyword>
<evidence type="ECO:0000256" key="1">
    <source>
        <dbReference type="SAM" id="Phobius"/>
    </source>
</evidence>
<dbReference type="AlphaFoldDB" id="A0A7W6FS87"/>
<dbReference type="PANTHER" id="PTHR38482">
    <property type="entry name" value="DMT FAMILY PROTEIN"/>
    <property type="match status" value="1"/>
</dbReference>
<keyword evidence="1" id="KW-1133">Transmembrane helix</keyword>
<accession>A0A7W6FS87</accession>